<dbReference type="GO" id="GO:0005634">
    <property type="term" value="C:nucleus"/>
    <property type="evidence" value="ECO:0007669"/>
    <property type="project" value="UniProtKB-SubCell"/>
</dbReference>
<keyword evidence="10" id="KW-1185">Reference proteome</keyword>
<dbReference type="GO" id="GO:0033962">
    <property type="term" value="P:P-body assembly"/>
    <property type="evidence" value="ECO:0007669"/>
    <property type="project" value="TreeGrafter"/>
</dbReference>
<reference evidence="9" key="2">
    <citation type="submission" date="2023-06" db="EMBL/GenBank/DDBJ databases">
        <authorList>
            <consortium name="Lawrence Berkeley National Laboratory"/>
            <person name="Haridas S."/>
            <person name="Hensen N."/>
            <person name="Bonometti L."/>
            <person name="Westerberg I."/>
            <person name="Brannstrom I.O."/>
            <person name="Guillou S."/>
            <person name="Cros-Aarteil S."/>
            <person name="Calhoun S."/>
            <person name="Kuo A."/>
            <person name="Mondo S."/>
            <person name="Pangilinan J."/>
            <person name="Riley R."/>
            <person name="LaButti K."/>
            <person name="Andreopoulos B."/>
            <person name="Lipzen A."/>
            <person name="Chen C."/>
            <person name="Yanf M."/>
            <person name="Daum C."/>
            <person name="Ng V."/>
            <person name="Clum A."/>
            <person name="Steindorff A."/>
            <person name="Ohm R."/>
            <person name="Martin F."/>
            <person name="Silar P."/>
            <person name="Natvig D."/>
            <person name="Lalanne C."/>
            <person name="Gautier V."/>
            <person name="Ament-velasquez S.L."/>
            <person name="Kruys A."/>
            <person name="Hutchinson M.I."/>
            <person name="Powell A.J."/>
            <person name="Barry K."/>
            <person name="Miller A.N."/>
            <person name="Grigoriev I.V."/>
            <person name="Debuchy R."/>
            <person name="Gladieux P."/>
            <person name="Thoren M.H."/>
            <person name="Johannesson H."/>
        </authorList>
    </citation>
    <scope>NUCLEOTIDE SEQUENCE</scope>
    <source>
        <strain evidence="9">CBS 232.78</strain>
    </source>
</reference>
<dbReference type="AlphaFoldDB" id="A0AAE0NZV1"/>
<gene>
    <name evidence="9" type="ORF">B0H63DRAFT_492980</name>
</gene>
<organism evidence="9 10">
    <name type="scientific">Podospora didyma</name>
    <dbReference type="NCBI Taxonomy" id="330526"/>
    <lineage>
        <taxon>Eukaryota</taxon>
        <taxon>Fungi</taxon>
        <taxon>Dikarya</taxon>
        <taxon>Ascomycota</taxon>
        <taxon>Pezizomycotina</taxon>
        <taxon>Sordariomycetes</taxon>
        <taxon>Sordariomycetidae</taxon>
        <taxon>Sordariales</taxon>
        <taxon>Podosporaceae</taxon>
        <taxon>Podospora</taxon>
    </lineage>
</organism>
<comment type="caution">
    <text evidence="9">The sequence shown here is derived from an EMBL/GenBank/DDBJ whole genome shotgun (WGS) entry which is preliminary data.</text>
</comment>
<reference evidence="9" key="1">
    <citation type="journal article" date="2023" name="Mol. Phylogenet. Evol.">
        <title>Genome-scale phylogeny and comparative genomics of the fungal order Sordariales.</title>
        <authorList>
            <person name="Hensen N."/>
            <person name="Bonometti L."/>
            <person name="Westerberg I."/>
            <person name="Brannstrom I.O."/>
            <person name="Guillou S."/>
            <person name="Cros-Aarteil S."/>
            <person name="Calhoun S."/>
            <person name="Haridas S."/>
            <person name="Kuo A."/>
            <person name="Mondo S."/>
            <person name="Pangilinan J."/>
            <person name="Riley R."/>
            <person name="LaButti K."/>
            <person name="Andreopoulos B."/>
            <person name="Lipzen A."/>
            <person name="Chen C."/>
            <person name="Yan M."/>
            <person name="Daum C."/>
            <person name="Ng V."/>
            <person name="Clum A."/>
            <person name="Steindorff A."/>
            <person name="Ohm R.A."/>
            <person name="Martin F."/>
            <person name="Silar P."/>
            <person name="Natvig D.O."/>
            <person name="Lalanne C."/>
            <person name="Gautier V."/>
            <person name="Ament-Velasquez S.L."/>
            <person name="Kruys A."/>
            <person name="Hutchinson M.I."/>
            <person name="Powell A.J."/>
            <person name="Barry K."/>
            <person name="Miller A.N."/>
            <person name="Grigoriev I.V."/>
            <person name="Debuchy R."/>
            <person name="Gladieux P."/>
            <person name="Hiltunen Thoren M."/>
            <person name="Johannesson H."/>
        </authorList>
    </citation>
    <scope>NUCLEOTIDE SEQUENCE</scope>
    <source>
        <strain evidence="9">CBS 232.78</strain>
    </source>
</reference>
<dbReference type="PANTHER" id="PTHR21551">
    <property type="entry name" value="TOPOISOMERASE II-ASSOCIATED PROTEIN PAT1"/>
    <property type="match status" value="1"/>
</dbReference>
<feature type="compositionally biased region" description="Low complexity" evidence="7">
    <location>
        <begin position="169"/>
        <end position="197"/>
    </location>
</feature>
<keyword evidence="4" id="KW-0963">Cytoplasm</keyword>
<sequence length="881" mass="97794">MSFFGFDSTLHNPAAAGFSQAHNPFAGLSNRDDDADALEFEDTYDGLGDQLDETDDAFNDDTFGDTVGPVSSRAPVGKDFDFFGQTANVANAIEEEHVRFHRQQPVAKVVQSVQQQVPQASTSATAYKFAPQPSSYKPARTGYEKYSQEPVAELQVDAALWGVAPKKQPAPAPVAAVSPAPAQTATPPATSTPGPTGRKMLSLEEVEAQMRAQSKKPVALSPAPQPQVQQQIQHDHGYQYSQPTQPQVPAPVDHIQHKEQSFHPGHGHPVTILQRPQSKHTPPAQPLVQPTAHQRQPPQPPPPQQQHQLHQLHQQSHQIQHIQQPQQIQQKPANVQILQNPNRLSGDVANLGLHAHPTPPIPANYPTHPVHQQQNSFSRQQILMAHPSQLAQLSEEEKMAYMDQEAKRAKRNHKIFLMSRDNGIMTPQDKNFVTRIQLQQLVSATGNPNEHGTDESLAEDFYYQVHNQIQGGGRQHPSQPLNNFAQTYLYQTGSRQGGPRRHNRGPENHMQRMEQQVQRAVEAAKNKPKNKQLVIEGSLGKISFSNAKTPKPLLNIKRNDSSNEPHRPSSSHKQPQHGTDKRSELRTIESIYTTLMKMEDHDRIMPPPPASDADAEAIQRFVAWSNDAQALNAQLWKALRIHDHSSAQIHPFIALLSYRKGKKAMPRIFRHTTQEQRTTILTLIVVNLDSLDVVRNAQVTTGDIQLNAAMRENVELFSVAVMSTLFNFLNELGLDLVAGVLGLVCTRNVGVIAKSKIGVSMLTMILSRAEIIKHGGGGSEHDWRAWDATYGQFFDLIEPSLPHIFPGTVNSGEDVYVWQLLAAIGIGASPDQQQRLVLAVKDRVMDTVALSKTLPQDLASQRLQNVNLFMRSIGLDVELLQ</sequence>
<feature type="compositionally biased region" description="Basic and acidic residues" evidence="7">
    <location>
        <begin position="557"/>
        <end position="567"/>
    </location>
</feature>
<dbReference type="InterPro" id="IPR019167">
    <property type="entry name" value="PAT1_dom"/>
</dbReference>
<dbReference type="GO" id="GO:0000290">
    <property type="term" value="P:deadenylation-dependent decapping of nuclear-transcribed mRNA"/>
    <property type="evidence" value="ECO:0007669"/>
    <property type="project" value="InterPro"/>
</dbReference>
<dbReference type="Proteomes" id="UP001285441">
    <property type="component" value="Unassembled WGS sequence"/>
</dbReference>
<dbReference type="GO" id="GO:0003723">
    <property type="term" value="F:RNA binding"/>
    <property type="evidence" value="ECO:0007669"/>
    <property type="project" value="UniProtKB-KW"/>
</dbReference>
<evidence type="ECO:0000256" key="1">
    <source>
        <dbReference type="ARBA" id="ARBA00004123"/>
    </source>
</evidence>
<dbReference type="GO" id="GO:0000932">
    <property type="term" value="C:P-body"/>
    <property type="evidence" value="ECO:0007669"/>
    <property type="project" value="UniProtKB-SubCell"/>
</dbReference>
<feature type="region of interest" description="Disordered" evidence="7">
    <location>
        <begin position="544"/>
        <end position="586"/>
    </location>
</feature>
<accession>A0AAE0NZV1</accession>
<evidence type="ECO:0000256" key="3">
    <source>
        <dbReference type="ARBA" id="ARBA00009138"/>
    </source>
</evidence>
<evidence type="ECO:0000259" key="8">
    <source>
        <dbReference type="Pfam" id="PF09770"/>
    </source>
</evidence>
<dbReference type="PANTHER" id="PTHR21551:SF0">
    <property type="entry name" value="PROTEIN ASSOCIATED WITH TOPO II RELATED-1, ISOFORM A"/>
    <property type="match status" value="1"/>
</dbReference>
<comment type="similarity">
    <text evidence="3">Belongs to the PAT1 family.</text>
</comment>
<evidence type="ECO:0000256" key="7">
    <source>
        <dbReference type="SAM" id="MobiDB-lite"/>
    </source>
</evidence>
<evidence type="ECO:0000313" key="10">
    <source>
        <dbReference type="Proteomes" id="UP001285441"/>
    </source>
</evidence>
<dbReference type="EMBL" id="JAULSW010000002">
    <property type="protein sequence ID" value="KAK3390732.1"/>
    <property type="molecule type" value="Genomic_DNA"/>
</dbReference>
<evidence type="ECO:0000256" key="4">
    <source>
        <dbReference type="ARBA" id="ARBA00022490"/>
    </source>
</evidence>
<comment type="subcellular location">
    <subcellularLocation>
        <location evidence="2">Cytoplasm</location>
        <location evidence="2">P-body</location>
    </subcellularLocation>
    <subcellularLocation>
        <location evidence="1">Nucleus</location>
    </subcellularLocation>
</comment>
<feature type="region of interest" description="Disordered" evidence="7">
    <location>
        <begin position="169"/>
        <end position="234"/>
    </location>
</feature>
<name>A0AAE0NZV1_9PEZI</name>
<dbReference type="InterPro" id="IPR039900">
    <property type="entry name" value="Pat1-like"/>
</dbReference>
<evidence type="ECO:0000256" key="2">
    <source>
        <dbReference type="ARBA" id="ARBA00004201"/>
    </source>
</evidence>
<proteinExistence type="inferred from homology"/>
<feature type="compositionally biased region" description="Low complexity" evidence="7">
    <location>
        <begin position="305"/>
        <end position="330"/>
    </location>
</feature>
<feature type="domain" description="mRNA decay factor PAT1" evidence="8">
    <location>
        <begin position="1"/>
        <end position="878"/>
    </location>
</feature>
<keyword evidence="6" id="KW-0539">Nucleus</keyword>
<protein>
    <submittedName>
        <fullName evidence="9">Topoisomerase II-associated protein PAT1</fullName>
    </submittedName>
</protein>
<evidence type="ECO:0000313" key="9">
    <source>
        <dbReference type="EMBL" id="KAK3390732.1"/>
    </source>
</evidence>
<feature type="region of interest" description="Disordered" evidence="7">
    <location>
        <begin position="259"/>
        <end position="332"/>
    </location>
</feature>
<dbReference type="Pfam" id="PF09770">
    <property type="entry name" value="PAT1"/>
    <property type="match status" value="1"/>
</dbReference>
<keyword evidence="5" id="KW-0694">RNA-binding</keyword>
<evidence type="ECO:0000256" key="5">
    <source>
        <dbReference type="ARBA" id="ARBA00022884"/>
    </source>
</evidence>
<evidence type="ECO:0000256" key="6">
    <source>
        <dbReference type="ARBA" id="ARBA00023242"/>
    </source>
</evidence>
<feature type="region of interest" description="Disordered" evidence="7">
    <location>
        <begin position="493"/>
        <end position="529"/>
    </location>
</feature>